<evidence type="ECO:0000313" key="2">
    <source>
        <dbReference type="EMBL" id="KAK1569409.1"/>
    </source>
</evidence>
<feature type="region of interest" description="Disordered" evidence="1">
    <location>
        <begin position="78"/>
        <end position="102"/>
    </location>
</feature>
<dbReference type="EMBL" id="JAHLJV010000136">
    <property type="protein sequence ID" value="KAK1569409.1"/>
    <property type="molecule type" value="Genomic_DNA"/>
</dbReference>
<name>A0AAD8PLD8_9PEZI</name>
<dbReference type="RefSeq" id="XP_060407654.1">
    <property type="nucleotide sequence ID" value="XM_060560427.1"/>
</dbReference>
<gene>
    <name evidence="2" type="ORF">LY79DRAFT_584735</name>
</gene>
<evidence type="ECO:0000313" key="3">
    <source>
        <dbReference type="Proteomes" id="UP001230504"/>
    </source>
</evidence>
<dbReference type="GeneID" id="85444667"/>
<dbReference type="AlphaFoldDB" id="A0AAD8PLD8"/>
<keyword evidence="3" id="KW-1185">Reference proteome</keyword>
<sequence length="178" mass="19304">MGPSVGNTRTLGAKGVARDEEGVVDWGGKTRMIWGWQANIRPKFGLGHGSEKNVCPRGTVDMPAGPRRGHLPHGVVQLRSQSNGRPPAATHMDNGGSGISTSATRQSIVSNALRQIRWRWQLQLIGVTGGAENGTTWGANAQSFPRPEALSSTRHIWGYAGDKEYRKLSVQRVQIVDE</sequence>
<evidence type="ECO:0000256" key="1">
    <source>
        <dbReference type="SAM" id="MobiDB-lite"/>
    </source>
</evidence>
<reference evidence="2" key="1">
    <citation type="submission" date="2021-06" db="EMBL/GenBank/DDBJ databases">
        <title>Comparative genomics, transcriptomics and evolutionary studies reveal genomic signatures of adaptation to plant cell wall in hemibiotrophic fungi.</title>
        <authorList>
            <consortium name="DOE Joint Genome Institute"/>
            <person name="Baroncelli R."/>
            <person name="Diaz J.F."/>
            <person name="Benocci T."/>
            <person name="Peng M."/>
            <person name="Battaglia E."/>
            <person name="Haridas S."/>
            <person name="Andreopoulos W."/>
            <person name="Labutti K."/>
            <person name="Pangilinan J."/>
            <person name="Floch G.L."/>
            <person name="Makela M.R."/>
            <person name="Henrissat B."/>
            <person name="Grigoriev I.V."/>
            <person name="Crouch J.A."/>
            <person name="De Vries R.P."/>
            <person name="Sukno S.A."/>
            <person name="Thon M.R."/>
        </authorList>
    </citation>
    <scope>NUCLEOTIDE SEQUENCE</scope>
    <source>
        <strain evidence="2">CBS 125086</strain>
    </source>
</reference>
<proteinExistence type="predicted"/>
<accession>A0AAD8PLD8</accession>
<dbReference type="Proteomes" id="UP001230504">
    <property type="component" value="Unassembled WGS sequence"/>
</dbReference>
<comment type="caution">
    <text evidence="2">The sequence shown here is derived from an EMBL/GenBank/DDBJ whole genome shotgun (WGS) entry which is preliminary data.</text>
</comment>
<organism evidence="2 3">
    <name type="scientific">Colletotrichum navitas</name>
    <dbReference type="NCBI Taxonomy" id="681940"/>
    <lineage>
        <taxon>Eukaryota</taxon>
        <taxon>Fungi</taxon>
        <taxon>Dikarya</taxon>
        <taxon>Ascomycota</taxon>
        <taxon>Pezizomycotina</taxon>
        <taxon>Sordariomycetes</taxon>
        <taxon>Hypocreomycetidae</taxon>
        <taxon>Glomerellales</taxon>
        <taxon>Glomerellaceae</taxon>
        <taxon>Colletotrichum</taxon>
        <taxon>Colletotrichum graminicola species complex</taxon>
    </lineage>
</organism>
<protein>
    <submittedName>
        <fullName evidence="2">Uncharacterized protein</fullName>
    </submittedName>
</protein>